<dbReference type="Gene3D" id="3.90.79.10">
    <property type="entry name" value="Nucleoside Triphosphate Pyrophosphohydrolase"/>
    <property type="match status" value="1"/>
</dbReference>
<dbReference type="InterPro" id="IPR013078">
    <property type="entry name" value="His_Pase_superF_clade-1"/>
</dbReference>
<evidence type="ECO:0000259" key="4">
    <source>
        <dbReference type="PROSITE" id="PS51462"/>
    </source>
</evidence>
<comment type="caution">
    <text evidence="5">The sequence shown here is derived from an EMBL/GenBank/DDBJ whole genome shotgun (WGS) entry which is preliminary data.</text>
</comment>
<dbReference type="SUPFAM" id="SSF55811">
    <property type="entry name" value="Nudix"/>
    <property type="match status" value="1"/>
</dbReference>
<dbReference type="OrthoDB" id="4287477at2"/>
<sequence>MDEIRAAGVVLWRDGLDGAEIAVVHRPRYDDWSFPKGKVEPGEHVVATALRETVEETGIAPVLGRRLPTQRYTVSGRPKRVDYWAAEADGSAFVPNDEVDALDWLPPDEAARRLSYPVDADLLRAFLDGPRRTRPLLIVRHGSAGDKRTFPGPDELRPLDDLGRDEAVALAGPLVAFGPSRLISSATARCVETLLPLARATGLPVVTAAAVTVGADVDAGTAFLRALAEPAVVCTHGESLTKMVDGLCRALGAAVPDDTSLPKGGFWVVHLTSDGVAGLERHSV</sequence>
<dbReference type="EMBL" id="WUTW01000005">
    <property type="protein sequence ID" value="MXQ66905.1"/>
    <property type="molecule type" value="Genomic_DNA"/>
</dbReference>
<dbReference type="AlphaFoldDB" id="A0A6I4WF56"/>
<dbReference type="RefSeq" id="WP_161105086.1">
    <property type="nucleotide sequence ID" value="NZ_JBHLYI010000003.1"/>
</dbReference>
<dbReference type="PANTHER" id="PTHR21340">
    <property type="entry name" value="DIADENOSINE 5,5-P1,P4-TETRAPHOSPHATE PYROPHOSPHOHYDROLASE MUTT"/>
    <property type="match status" value="1"/>
</dbReference>
<reference evidence="5 6" key="1">
    <citation type="submission" date="2019-12" db="EMBL/GenBank/DDBJ databases">
        <title>Nocardia macrotermitis sp. nov. and Nocardia aurantia sp. nov., isolated from the gut of the fungus growing-termite Macrotermes natalensis.</title>
        <authorList>
            <person name="Christine B."/>
            <person name="Rene B."/>
        </authorList>
    </citation>
    <scope>NUCLEOTIDE SEQUENCE [LARGE SCALE GENOMIC DNA]</scope>
    <source>
        <strain evidence="5 6">DSM 102126</strain>
    </source>
</reference>
<dbReference type="Pfam" id="PF00300">
    <property type="entry name" value="His_Phos_1"/>
    <property type="match status" value="1"/>
</dbReference>
<evidence type="ECO:0000313" key="6">
    <source>
        <dbReference type="Proteomes" id="UP000431901"/>
    </source>
</evidence>
<dbReference type="SMART" id="SM00855">
    <property type="entry name" value="PGAM"/>
    <property type="match status" value="1"/>
</dbReference>
<name>A0A6I4WF56_9ACTN</name>
<dbReference type="PRINTS" id="PR00502">
    <property type="entry name" value="NUDIXFAMILY"/>
</dbReference>
<dbReference type="InterPro" id="IPR000086">
    <property type="entry name" value="NUDIX_hydrolase_dom"/>
</dbReference>
<evidence type="ECO:0000256" key="2">
    <source>
        <dbReference type="ARBA" id="ARBA00022801"/>
    </source>
</evidence>
<keyword evidence="6" id="KW-1185">Reference proteome</keyword>
<dbReference type="InterPro" id="IPR015797">
    <property type="entry name" value="NUDIX_hydrolase-like_dom_sf"/>
</dbReference>
<dbReference type="InterPro" id="IPR051325">
    <property type="entry name" value="Nudix_hydrolase_domain"/>
</dbReference>
<dbReference type="Pfam" id="PF00293">
    <property type="entry name" value="NUDIX"/>
    <property type="match status" value="1"/>
</dbReference>
<keyword evidence="2 3" id="KW-0378">Hydrolase</keyword>
<dbReference type="InterPro" id="IPR029033">
    <property type="entry name" value="His_PPase_superfam"/>
</dbReference>
<dbReference type="PROSITE" id="PS00893">
    <property type="entry name" value="NUDIX_BOX"/>
    <property type="match status" value="1"/>
</dbReference>
<evidence type="ECO:0000256" key="1">
    <source>
        <dbReference type="ARBA" id="ARBA00005582"/>
    </source>
</evidence>
<dbReference type="GO" id="GO:0006754">
    <property type="term" value="P:ATP biosynthetic process"/>
    <property type="evidence" value="ECO:0007669"/>
    <property type="project" value="TreeGrafter"/>
</dbReference>
<organism evidence="5 6">
    <name type="scientific">Actinomadura rayongensis</name>
    <dbReference type="NCBI Taxonomy" id="1429076"/>
    <lineage>
        <taxon>Bacteria</taxon>
        <taxon>Bacillati</taxon>
        <taxon>Actinomycetota</taxon>
        <taxon>Actinomycetes</taxon>
        <taxon>Streptosporangiales</taxon>
        <taxon>Thermomonosporaceae</taxon>
        <taxon>Actinomadura</taxon>
    </lineage>
</organism>
<proteinExistence type="inferred from homology"/>
<comment type="similarity">
    <text evidence="1 3">Belongs to the Nudix hydrolase family.</text>
</comment>
<dbReference type="Proteomes" id="UP000431901">
    <property type="component" value="Unassembled WGS sequence"/>
</dbReference>
<dbReference type="CDD" id="cd03673">
    <property type="entry name" value="NUDIX_Ap6A_hydrolase"/>
    <property type="match status" value="1"/>
</dbReference>
<evidence type="ECO:0000256" key="3">
    <source>
        <dbReference type="RuleBase" id="RU003476"/>
    </source>
</evidence>
<feature type="domain" description="Nudix hydrolase" evidence="4">
    <location>
        <begin position="2"/>
        <end position="127"/>
    </location>
</feature>
<dbReference type="InterPro" id="IPR020084">
    <property type="entry name" value="NUDIX_hydrolase_CS"/>
</dbReference>
<dbReference type="GO" id="GO:0006167">
    <property type="term" value="P:AMP biosynthetic process"/>
    <property type="evidence" value="ECO:0007669"/>
    <property type="project" value="TreeGrafter"/>
</dbReference>
<protein>
    <submittedName>
        <fullName evidence="5">NUDIX domain-containing protein</fullName>
    </submittedName>
</protein>
<dbReference type="GO" id="GO:0004081">
    <property type="term" value="F:bis(5'-nucleosyl)-tetraphosphatase (asymmetrical) activity"/>
    <property type="evidence" value="ECO:0007669"/>
    <property type="project" value="TreeGrafter"/>
</dbReference>
<dbReference type="InterPro" id="IPR020476">
    <property type="entry name" value="Nudix_hydrolase"/>
</dbReference>
<accession>A0A6I4WF56</accession>
<dbReference type="PROSITE" id="PS51462">
    <property type="entry name" value="NUDIX"/>
    <property type="match status" value="1"/>
</dbReference>
<dbReference type="PANTHER" id="PTHR21340:SF0">
    <property type="entry name" value="BIS(5'-NUCLEOSYL)-TETRAPHOSPHATASE [ASYMMETRICAL]"/>
    <property type="match status" value="1"/>
</dbReference>
<evidence type="ECO:0000313" key="5">
    <source>
        <dbReference type="EMBL" id="MXQ66905.1"/>
    </source>
</evidence>
<gene>
    <name evidence="5" type="ORF">GQ466_23080</name>
</gene>
<dbReference type="SUPFAM" id="SSF53254">
    <property type="entry name" value="Phosphoglycerate mutase-like"/>
    <property type="match status" value="1"/>
</dbReference>
<dbReference type="Gene3D" id="3.40.50.1240">
    <property type="entry name" value="Phosphoglycerate mutase-like"/>
    <property type="match status" value="1"/>
</dbReference>